<dbReference type="AlphaFoldDB" id="A0A8J2LVQ1"/>
<sequence length="149" mass="16641">NLKESEPDVYDRIIAKVGEHPGTRGQPSLTEKQPLLLKTIVDIVSPFASAHERRRTDMLRSCSTLDDLQKALIDFGFNLSRSAVYLRLLPRRSDTREGQRHKTTVPVKLIKATNDARSAHMDSHFCAATVKYLKNLADVLGPDAVFALS</sequence>
<name>A0A8J2LVQ1_9HEXA</name>
<dbReference type="PANTHER" id="PTHR46954">
    <property type="entry name" value="C2H2-TYPE DOMAIN-CONTAINING PROTEIN"/>
    <property type="match status" value="1"/>
</dbReference>
<protein>
    <submittedName>
        <fullName evidence="1">Uncharacterized protein</fullName>
    </submittedName>
</protein>
<gene>
    <name evidence="1" type="ORF">AFUS01_LOCUS39379</name>
</gene>
<dbReference type="PANTHER" id="PTHR46954:SF1">
    <property type="entry name" value="C2H2-TYPE DOMAIN-CONTAINING PROTEIN"/>
    <property type="match status" value="1"/>
</dbReference>
<proteinExistence type="predicted"/>
<evidence type="ECO:0000313" key="1">
    <source>
        <dbReference type="EMBL" id="CAG7829520.1"/>
    </source>
</evidence>
<feature type="non-terminal residue" evidence="1">
    <location>
        <position position="1"/>
    </location>
</feature>
<dbReference type="OrthoDB" id="2433005at2759"/>
<organism evidence="1 2">
    <name type="scientific">Allacma fusca</name>
    <dbReference type="NCBI Taxonomy" id="39272"/>
    <lineage>
        <taxon>Eukaryota</taxon>
        <taxon>Metazoa</taxon>
        <taxon>Ecdysozoa</taxon>
        <taxon>Arthropoda</taxon>
        <taxon>Hexapoda</taxon>
        <taxon>Collembola</taxon>
        <taxon>Symphypleona</taxon>
        <taxon>Sminthuridae</taxon>
        <taxon>Allacma</taxon>
    </lineage>
</organism>
<feature type="non-terminal residue" evidence="1">
    <location>
        <position position="149"/>
    </location>
</feature>
<comment type="caution">
    <text evidence="1">The sequence shown here is derived from an EMBL/GenBank/DDBJ whole genome shotgun (WGS) entry which is preliminary data.</text>
</comment>
<accession>A0A8J2LVQ1</accession>
<reference evidence="1" key="1">
    <citation type="submission" date="2021-06" db="EMBL/GenBank/DDBJ databases">
        <authorList>
            <person name="Hodson N. C."/>
            <person name="Mongue J. A."/>
            <person name="Jaron S. K."/>
        </authorList>
    </citation>
    <scope>NUCLEOTIDE SEQUENCE</scope>
</reference>
<dbReference type="Proteomes" id="UP000708208">
    <property type="component" value="Unassembled WGS sequence"/>
</dbReference>
<evidence type="ECO:0000313" key="2">
    <source>
        <dbReference type="Proteomes" id="UP000708208"/>
    </source>
</evidence>
<dbReference type="EMBL" id="CAJVCH010551830">
    <property type="protein sequence ID" value="CAG7829520.1"/>
    <property type="molecule type" value="Genomic_DNA"/>
</dbReference>
<keyword evidence="2" id="KW-1185">Reference proteome</keyword>